<dbReference type="Pfam" id="PF03372">
    <property type="entry name" value="Exo_endo_phos"/>
    <property type="match status" value="1"/>
</dbReference>
<comment type="caution">
    <text evidence="2">The sequence shown here is derived from an EMBL/GenBank/DDBJ whole genome shotgun (WGS) entry which is preliminary data.</text>
</comment>
<dbReference type="InterPro" id="IPR036691">
    <property type="entry name" value="Endo/exonu/phosph_ase_sf"/>
</dbReference>
<feature type="non-terminal residue" evidence="2">
    <location>
        <position position="1"/>
    </location>
</feature>
<proteinExistence type="predicted"/>
<evidence type="ECO:0000259" key="1">
    <source>
        <dbReference type="Pfam" id="PF03372"/>
    </source>
</evidence>
<accession>A0ABN9TU45</accession>
<evidence type="ECO:0000313" key="2">
    <source>
        <dbReference type="EMBL" id="CAK0849585.1"/>
    </source>
</evidence>
<feature type="non-terminal residue" evidence="2">
    <location>
        <position position="598"/>
    </location>
</feature>
<keyword evidence="3" id="KW-1185">Reference proteome</keyword>
<dbReference type="Proteomes" id="UP001189429">
    <property type="component" value="Unassembled WGS sequence"/>
</dbReference>
<dbReference type="SUPFAM" id="SSF56219">
    <property type="entry name" value="DNase I-like"/>
    <property type="match status" value="1"/>
</dbReference>
<gene>
    <name evidence="2" type="ORF">PCOR1329_LOCUS42245</name>
</gene>
<protein>
    <recommendedName>
        <fullName evidence="1">Endonuclease/exonuclease/phosphatase domain-containing protein</fullName>
    </recommendedName>
</protein>
<dbReference type="Gene3D" id="3.60.10.10">
    <property type="entry name" value="Endonuclease/exonuclease/phosphatase"/>
    <property type="match status" value="1"/>
</dbReference>
<sequence length="598" mass="61966">VSAQLSQPSPSPPLRVALLGGGGDLGNAGAPASATLAGWTSRAEASRAGAELKELVEKELPGAAGRAGAWRALRCRRDARALLEAQPPRGLTGVPAELEAFREFDAAVRSACRRVEARMARAAQGIPINSICGAWEGGLPAVELSSPSVEARAVALVLSAFNVQGGLGTFRGEGAHEGRARALVAELHRSGTVIAVVSEPRLAPGGLWPSWAGYAYHGERGALPDTVALIVLNEAARAVGVLEDVGDARSIWAAVPLQGDGRGGLLLLGVYGPPPGHGAGVRRAFRLARLQEWRLLQHRPRFRGWALVLAGDFNPHFSALGGISACLEERLDREVWGWLQDGNAFGVVVRNPVGVATRSSGSVIDVVAASAGLAAVAAVVPAVEAGVTSDHCRLDLSVGVTVGCVGTQTLLLARWARDADWGEALLLLAVSLRFLTGWAGAAMPPRGVGAPSVSATVECEEWPGELQAVAALAAADANAPAAKAAAKHLDRYLELAAVAPGDAEAFLSQTLNPRAPVQLAFRDPLSGALLGVADALGIVAADVLTRGLEAGDGDATFNREVELEVGRIRREANFESAAFGDSGPFHPEDIDAVLRQLQ</sequence>
<dbReference type="InterPro" id="IPR005135">
    <property type="entry name" value="Endo/exonuclease/phosphatase"/>
</dbReference>
<feature type="domain" description="Endonuclease/exonuclease/phosphatase" evidence="1">
    <location>
        <begin position="161"/>
        <end position="391"/>
    </location>
</feature>
<organism evidence="2 3">
    <name type="scientific">Prorocentrum cordatum</name>
    <dbReference type="NCBI Taxonomy" id="2364126"/>
    <lineage>
        <taxon>Eukaryota</taxon>
        <taxon>Sar</taxon>
        <taxon>Alveolata</taxon>
        <taxon>Dinophyceae</taxon>
        <taxon>Prorocentrales</taxon>
        <taxon>Prorocentraceae</taxon>
        <taxon>Prorocentrum</taxon>
    </lineage>
</organism>
<dbReference type="EMBL" id="CAUYUJ010015073">
    <property type="protein sequence ID" value="CAK0849585.1"/>
    <property type="molecule type" value="Genomic_DNA"/>
</dbReference>
<reference evidence="2" key="1">
    <citation type="submission" date="2023-10" db="EMBL/GenBank/DDBJ databases">
        <authorList>
            <person name="Chen Y."/>
            <person name="Shah S."/>
            <person name="Dougan E. K."/>
            <person name="Thang M."/>
            <person name="Chan C."/>
        </authorList>
    </citation>
    <scope>NUCLEOTIDE SEQUENCE [LARGE SCALE GENOMIC DNA]</scope>
</reference>
<name>A0ABN9TU45_9DINO</name>
<evidence type="ECO:0000313" key="3">
    <source>
        <dbReference type="Proteomes" id="UP001189429"/>
    </source>
</evidence>